<dbReference type="AlphaFoldDB" id="A0A2T0SNK3"/>
<dbReference type="Proteomes" id="UP000238375">
    <property type="component" value="Unassembled WGS sequence"/>
</dbReference>
<name>A0A2T0SNK3_9BACT</name>
<dbReference type="InterPro" id="IPR049625">
    <property type="entry name" value="Glyco_transf_61_cat"/>
</dbReference>
<evidence type="ECO:0000259" key="4">
    <source>
        <dbReference type="Pfam" id="PF04577"/>
    </source>
</evidence>
<feature type="domain" description="Glycosyltransferase 61 catalytic" evidence="4">
    <location>
        <begin position="51"/>
        <end position="175"/>
    </location>
</feature>
<dbReference type="PANTHER" id="PTHR20961">
    <property type="entry name" value="GLYCOSYLTRANSFERASE"/>
    <property type="match status" value="1"/>
</dbReference>
<keyword evidence="6" id="KW-1185">Reference proteome</keyword>
<evidence type="ECO:0000256" key="1">
    <source>
        <dbReference type="ARBA" id="ARBA00022676"/>
    </source>
</evidence>
<evidence type="ECO:0000256" key="2">
    <source>
        <dbReference type="ARBA" id="ARBA00022679"/>
    </source>
</evidence>
<protein>
    <submittedName>
        <fullName evidence="5">Uncharacterized protein DUF563</fullName>
    </submittedName>
</protein>
<evidence type="ECO:0000313" key="5">
    <source>
        <dbReference type="EMBL" id="PRY34992.1"/>
    </source>
</evidence>
<dbReference type="GO" id="GO:0016757">
    <property type="term" value="F:glycosyltransferase activity"/>
    <property type="evidence" value="ECO:0007669"/>
    <property type="project" value="UniProtKB-KW"/>
</dbReference>
<dbReference type="InterPro" id="IPR007657">
    <property type="entry name" value="Glycosyltransferase_61"/>
</dbReference>
<gene>
    <name evidence="5" type="ORF">CLV58_11575</name>
</gene>
<sequence>MWGGYYDFVLLVAGKLCRVKESLPESVFSEALVSYPLFETAYEREYLALLGIDGDRIVDSRKTRVTFDKCILANVGHWFYPNSADIAALRKNVLARIPPATGPRTRVYISRSGRRRILNEPEVIALLRQYDFEIIDDKPRPVAEQIAIYQRAEFIVGPHGASFTNILWCQPGTHLFELFSPTYFPDFFRYLAELLGLRYSAYFHGPAGTGGWAEGLEDDMYVSVGELERCLEKLLLAK</sequence>
<proteinExistence type="predicted"/>
<evidence type="ECO:0000256" key="3">
    <source>
        <dbReference type="ARBA" id="ARBA00023180"/>
    </source>
</evidence>
<keyword evidence="1" id="KW-0328">Glycosyltransferase</keyword>
<reference evidence="5 6" key="1">
    <citation type="submission" date="2018-03" db="EMBL/GenBank/DDBJ databases">
        <title>Genomic Encyclopedia of Archaeal and Bacterial Type Strains, Phase II (KMG-II): from individual species to whole genera.</title>
        <authorList>
            <person name="Goeker M."/>
        </authorList>
    </citation>
    <scope>NUCLEOTIDE SEQUENCE [LARGE SCALE GENOMIC DNA]</scope>
    <source>
        <strain evidence="5 6">DSM 28354</strain>
    </source>
</reference>
<organism evidence="5 6">
    <name type="scientific">Spirosoma oryzae</name>
    <dbReference type="NCBI Taxonomy" id="1469603"/>
    <lineage>
        <taxon>Bacteria</taxon>
        <taxon>Pseudomonadati</taxon>
        <taxon>Bacteroidota</taxon>
        <taxon>Cytophagia</taxon>
        <taxon>Cytophagales</taxon>
        <taxon>Cytophagaceae</taxon>
        <taxon>Spirosoma</taxon>
    </lineage>
</organism>
<comment type="caution">
    <text evidence="5">The sequence shown here is derived from an EMBL/GenBank/DDBJ whole genome shotgun (WGS) entry which is preliminary data.</text>
</comment>
<accession>A0A2T0SNK3</accession>
<dbReference type="Pfam" id="PF04577">
    <property type="entry name" value="Glyco_transf_61"/>
    <property type="match status" value="1"/>
</dbReference>
<evidence type="ECO:0000313" key="6">
    <source>
        <dbReference type="Proteomes" id="UP000238375"/>
    </source>
</evidence>
<keyword evidence="3" id="KW-0325">Glycoprotein</keyword>
<keyword evidence="2" id="KW-0808">Transferase</keyword>
<dbReference type="EMBL" id="PVTE01000015">
    <property type="protein sequence ID" value="PRY34992.1"/>
    <property type="molecule type" value="Genomic_DNA"/>
</dbReference>